<feature type="transmembrane region" description="Helical" evidence="7">
    <location>
        <begin position="31"/>
        <end position="49"/>
    </location>
</feature>
<sequence>MCEIVSLFKIEPEELDLICNDEIDESVCENILIIGMACIPTSIIVLFPIEYRGVGLSIYSIFCIIGAVIGNIVVGVFIDAHCMVPILVSCSLLIKTASSKYLITKSLNLDEAIEIVGFGSFHYYILFICGSLFAAISISVASVSFIIPSAQCDFQMTSVHKGILNGALMIGMLFGCFTTGYMADSKGRKYTLVVCMMIDGIFNLISSVSQIYPVLIFCKLMSGIGVSGFTVLYSYIGEFVNGKKREKFLCWMEMFWTFGVILLPCIAWLVIPQTFRIEYGFFLFRSWNLFAIICSLPSIIFSCLLLQLPESPKFLLAKGKHGETMDCLKFVYRWNNNTDDEFPVTSLILPDCINEQDNSFFNGLYKSILELFTSQYKIVAIITCVIQFCCTASFYMMVLWFPELMNRFRWYETLYSGPKNMTNMCEIVSLFKIEPEEIDLKCNDEVDESVYENILIIGMACIPTSIIVPLLVNRFGVKFFLVVCSLGSGLSAAALYFISSSFENIVLSSVFQALSSMGLELVFCISVELFPTEYRGVAISIGSLFGRIGAVLGNIVVGVFIDAYCMVPILVSCTLLIISGILVLTLPTTGRVAIK</sequence>
<feature type="transmembrane region" description="Helical" evidence="7">
    <location>
        <begin position="567"/>
        <end position="586"/>
    </location>
</feature>
<dbReference type="Proteomes" id="UP001160148">
    <property type="component" value="Unassembled WGS sequence"/>
</dbReference>
<evidence type="ECO:0000256" key="1">
    <source>
        <dbReference type="ARBA" id="ARBA00004141"/>
    </source>
</evidence>
<dbReference type="AlphaFoldDB" id="A0AAV0VY27"/>
<organism evidence="9 10">
    <name type="scientific">Macrosiphum euphorbiae</name>
    <name type="common">potato aphid</name>
    <dbReference type="NCBI Taxonomy" id="13131"/>
    <lineage>
        <taxon>Eukaryota</taxon>
        <taxon>Metazoa</taxon>
        <taxon>Ecdysozoa</taxon>
        <taxon>Arthropoda</taxon>
        <taxon>Hexapoda</taxon>
        <taxon>Insecta</taxon>
        <taxon>Pterygota</taxon>
        <taxon>Neoptera</taxon>
        <taxon>Paraneoptera</taxon>
        <taxon>Hemiptera</taxon>
        <taxon>Sternorrhyncha</taxon>
        <taxon>Aphidomorpha</taxon>
        <taxon>Aphidoidea</taxon>
        <taxon>Aphididae</taxon>
        <taxon>Macrosiphini</taxon>
        <taxon>Macrosiphum</taxon>
    </lineage>
</organism>
<dbReference type="PROSITE" id="PS50850">
    <property type="entry name" value="MFS"/>
    <property type="match status" value="1"/>
</dbReference>
<evidence type="ECO:0000313" key="10">
    <source>
        <dbReference type="Proteomes" id="UP001160148"/>
    </source>
</evidence>
<feature type="transmembrane region" description="Helical" evidence="7">
    <location>
        <begin position="123"/>
        <end position="147"/>
    </location>
</feature>
<dbReference type="EMBL" id="CARXXK010000001">
    <property type="protein sequence ID" value="CAI6349098.1"/>
    <property type="molecule type" value="Genomic_DNA"/>
</dbReference>
<evidence type="ECO:0000256" key="6">
    <source>
        <dbReference type="ARBA" id="ARBA00023136"/>
    </source>
</evidence>
<dbReference type="InterPro" id="IPR005828">
    <property type="entry name" value="MFS_sugar_transport-like"/>
</dbReference>
<dbReference type="GO" id="GO:0022857">
    <property type="term" value="F:transmembrane transporter activity"/>
    <property type="evidence" value="ECO:0007669"/>
    <property type="project" value="InterPro"/>
</dbReference>
<dbReference type="SUPFAM" id="SSF103473">
    <property type="entry name" value="MFS general substrate transporter"/>
    <property type="match status" value="1"/>
</dbReference>
<dbReference type="Gene3D" id="1.20.1250.20">
    <property type="entry name" value="MFS general substrate transporter like domains"/>
    <property type="match status" value="1"/>
</dbReference>
<feature type="transmembrane region" description="Helical" evidence="7">
    <location>
        <begin position="162"/>
        <end position="183"/>
    </location>
</feature>
<dbReference type="InterPro" id="IPR036259">
    <property type="entry name" value="MFS_trans_sf"/>
</dbReference>
<evidence type="ECO:0000313" key="9">
    <source>
        <dbReference type="EMBL" id="CAI6349098.1"/>
    </source>
</evidence>
<feature type="transmembrane region" description="Helical" evidence="7">
    <location>
        <begin position="454"/>
        <end position="472"/>
    </location>
</feature>
<keyword evidence="3" id="KW-0813">Transport</keyword>
<evidence type="ECO:0000256" key="5">
    <source>
        <dbReference type="ARBA" id="ARBA00022989"/>
    </source>
</evidence>
<keyword evidence="10" id="KW-1185">Reference proteome</keyword>
<keyword evidence="4 7" id="KW-0812">Transmembrane</keyword>
<dbReference type="PANTHER" id="PTHR23511:SF38">
    <property type="entry name" value="SYNAPTIC VESICLE 2-RELATED PROTEIN-LIKE PROTEIN"/>
    <property type="match status" value="1"/>
</dbReference>
<comment type="caution">
    <text evidence="9">The sequence shown here is derived from an EMBL/GenBank/DDBJ whole genome shotgun (WGS) entry which is preliminary data.</text>
</comment>
<feature type="transmembrane region" description="Helical" evidence="7">
    <location>
        <begin position="378"/>
        <end position="401"/>
    </location>
</feature>
<feature type="transmembrane region" description="Helical" evidence="7">
    <location>
        <begin position="537"/>
        <end position="561"/>
    </location>
</feature>
<keyword evidence="5 7" id="KW-1133">Transmembrane helix</keyword>
<evidence type="ECO:0000256" key="4">
    <source>
        <dbReference type="ARBA" id="ARBA00022692"/>
    </source>
</evidence>
<dbReference type="GO" id="GO:0016020">
    <property type="term" value="C:membrane"/>
    <property type="evidence" value="ECO:0007669"/>
    <property type="project" value="UniProtKB-SubCell"/>
</dbReference>
<proteinExistence type="inferred from homology"/>
<feature type="transmembrane region" description="Helical" evidence="7">
    <location>
        <begin position="479"/>
        <end position="498"/>
    </location>
</feature>
<comment type="subcellular location">
    <subcellularLocation>
        <location evidence="1">Membrane</location>
        <topology evidence="1">Multi-pass membrane protein</topology>
    </subcellularLocation>
</comment>
<feature type="domain" description="Major facilitator superfamily (MFS) profile" evidence="8">
    <location>
        <begin position="123"/>
        <end position="591"/>
    </location>
</feature>
<feature type="transmembrane region" description="Helical" evidence="7">
    <location>
        <begin position="289"/>
        <end position="308"/>
    </location>
</feature>
<feature type="transmembrane region" description="Helical" evidence="7">
    <location>
        <begin position="56"/>
        <end position="78"/>
    </location>
</feature>
<feature type="transmembrane region" description="Helical" evidence="7">
    <location>
        <begin position="510"/>
        <end position="530"/>
    </location>
</feature>
<evidence type="ECO:0000256" key="3">
    <source>
        <dbReference type="ARBA" id="ARBA00022448"/>
    </source>
</evidence>
<evidence type="ECO:0000259" key="8">
    <source>
        <dbReference type="PROSITE" id="PS50850"/>
    </source>
</evidence>
<dbReference type="Pfam" id="PF00083">
    <property type="entry name" value="Sugar_tr"/>
    <property type="match status" value="1"/>
</dbReference>
<feature type="transmembrane region" description="Helical" evidence="7">
    <location>
        <begin position="248"/>
        <end position="269"/>
    </location>
</feature>
<dbReference type="InterPro" id="IPR011701">
    <property type="entry name" value="MFS"/>
</dbReference>
<gene>
    <name evidence="9" type="ORF">MEUPH1_LOCUS5701</name>
</gene>
<protein>
    <recommendedName>
        <fullName evidence="8">Major facilitator superfamily (MFS) profile domain-containing protein</fullName>
    </recommendedName>
</protein>
<comment type="similarity">
    <text evidence="2">Belongs to the major facilitator superfamily.</text>
</comment>
<dbReference type="PANTHER" id="PTHR23511">
    <property type="entry name" value="SYNAPTIC VESICLE GLYCOPROTEIN 2"/>
    <property type="match status" value="1"/>
</dbReference>
<accession>A0AAV0VY27</accession>
<name>A0AAV0VY27_9HEMI</name>
<reference evidence="9 10" key="1">
    <citation type="submission" date="2023-01" db="EMBL/GenBank/DDBJ databases">
        <authorList>
            <person name="Whitehead M."/>
        </authorList>
    </citation>
    <scope>NUCLEOTIDE SEQUENCE [LARGE SCALE GENOMIC DNA]</scope>
</reference>
<feature type="transmembrane region" description="Helical" evidence="7">
    <location>
        <begin position="214"/>
        <end position="236"/>
    </location>
</feature>
<dbReference type="Pfam" id="PF07690">
    <property type="entry name" value="MFS_1"/>
    <property type="match status" value="1"/>
</dbReference>
<dbReference type="InterPro" id="IPR020846">
    <property type="entry name" value="MFS_dom"/>
</dbReference>
<evidence type="ECO:0000256" key="7">
    <source>
        <dbReference type="SAM" id="Phobius"/>
    </source>
</evidence>
<evidence type="ECO:0000256" key="2">
    <source>
        <dbReference type="ARBA" id="ARBA00008335"/>
    </source>
</evidence>
<keyword evidence="6 7" id="KW-0472">Membrane</keyword>